<dbReference type="GO" id="GO:0006508">
    <property type="term" value="P:proteolysis"/>
    <property type="evidence" value="ECO:0007669"/>
    <property type="project" value="UniProtKB-KW"/>
</dbReference>
<keyword evidence="3 5" id="KW-0378">Hydrolase</keyword>
<dbReference type="PANTHER" id="PTHR43806">
    <property type="entry name" value="PEPTIDASE S8"/>
    <property type="match status" value="1"/>
</dbReference>
<organism evidence="8 9">
    <name type="scientific">Tepidanaerobacter acetatoxydans (strain DSM 21804 / JCM 16047 / Re1)</name>
    <dbReference type="NCBI Taxonomy" id="1209989"/>
    <lineage>
        <taxon>Bacteria</taxon>
        <taxon>Bacillati</taxon>
        <taxon>Bacillota</taxon>
        <taxon>Clostridia</taxon>
        <taxon>Thermosediminibacterales</taxon>
        <taxon>Tepidanaerobacteraceae</taxon>
        <taxon>Tepidanaerobacter</taxon>
    </lineage>
</organism>
<dbReference type="OrthoDB" id="9798386at2"/>
<dbReference type="PRINTS" id="PR00723">
    <property type="entry name" value="SUBTILISIN"/>
</dbReference>
<dbReference type="GO" id="GO:0004252">
    <property type="term" value="F:serine-type endopeptidase activity"/>
    <property type="evidence" value="ECO:0007669"/>
    <property type="project" value="UniProtKB-UniRule"/>
</dbReference>
<dbReference type="InterPro" id="IPR000209">
    <property type="entry name" value="Peptidase_S8/S53_dom"/>
</dbReference>
<dbReference type="KEGG" id="tae:TepiRe1_0349"/>
<dbReference type="Gene3D" id="3.40.50.200">
    <property type="entry name" value="Peptidase S8/S53 domain"/>
    <property type="match status" value="2"/>
</dbReference>
<feature type="active site" description="Charge relay system" evidence="5">
    <location>
        <position position="62"/>
    </location>
</feature>
<dbReference type="InterPro" id="IPR050131">
    <property type="entry name" value="Peptidase_S8_subtilisin-like"/>
</dbReference>
<dbReference type="InterPro" id="IPR022398">
    <property type="entry name" value="Peptidase_S8_His-AS"/>
</dbReference>
<dbReference type="STRING" id="1209989.TepRe1_0313"/>
<dbReference type="PANTHER" id="PTHR43806:SF11">
    <property type="entry name" value="CEREVISIN-RELATED"/>
    <property type="match status" value="1"/>
</dbReference>
<evidence type="ECO:0000259" key="7">
    <source>
        <dbReference type="Pfam" id="PF00082"/>
    </source>
</evidence>
<evidence type="ECO:0000313" key="8">
    <source>
        <dbReference type="EMBL" id="CCP25026.1"/>
    </source>
</evidence>
<name>F4LTI5_TEPAE</name>
<keyword evidence="9" id="KW-1185">Reference proteome</keyword>
<dbReference type="EC" id="3.4.14.10" evidence="8"/>
<evidence type="ECO:0000256" key="4">
    <source>
        <dbReference type="ARBA" id="ARBA00022825"/>
    </source>
</evidence>
<dbReference type="PROSITE" id="PS00138">
    <property type="entry name" value="SUBTILASE_SER"/>
    <property type="match status" value="1"/>
</dbReference>
<proteinExistence type="inferred from homology"/>
<dbReference type="Gene3D" id="2.60.120.380">
    <property type="match status" value="1"/>
</dbReference>
<evidence type="ECO:0000256" key="3">
    <source>
        <dbReference type="ARBA" id="ARBA00022801"/>
    </source>
</evidence>
<dbReference type="InterPro" id="IPR023828">
    <property type="entry name" value="Peptidase_S8_Ser-AS"/>
</dbReference>
<dbReference type="InterPro" id="IPR023827">
    <property type="entry name" value="Peptidase_S8_Asp-AS"/>
</dbReference>
<dbReference type="InterPro" id="IPR036852">
    <property type="entry name" value="Peptidase_S8/S53_dom_sf"/>
</dbReference>
<dbReference type="HOGENOM" id="CLU_282117_0_0_9"/>
<dbReference type="KEGG" id="tep:TepRe1_0313"/>
<accession>F4LTI5</accession>
<dbReference type="PROSITE" id="PS00137">
    <property type="entry name" value="SUBTILASE_HIS"/>
    <property type="match status" value="1"/>
</dbReference>
<dbReference type="RefSeq" id="WP_013777439.1">
    <property type="nucleotide sequence ID" value="NC_015519.1"/>
</dbReference>
<dbReference type="PATRIC" id="fig|1209989.3.peg.366"/>
<gene>
    <name evidence="8" type="ordered locus">TEPIRE1_0349</name>
</gene>
<evidence type="ECO:0000256" key="6">
    <source>
        <dbReference type="RuleBase" id="RU003355"/>
    </source>
</evidence>
<dbReference type="PROSITE" id="PS51892">
    <property type="entry name" value="SUBTILASE"/>
    <property type="match status" value="1"/>
</dbReference>
<dbReference type="SUPFAM" id="SSF52743">
    <property type="entry name" value="Subtilisin-like"/>
    <property type="match status" value="1"/>
</dbReference>
<protein>
    <submittedName>
        <fullName evidence="8">Tripeptidyl-peptidase II</fullName>
        <ecNumber evidence="8">3.4.14.10</ecNumber>
    </submittedName>
</protein>
<feature type="active site" description="Charge relay system" evidence="5">
    <location>
        <position position="411"/>
    </location>
</feature>
<reference evidence="9" key="1">
    <citation type="journal article" date="2013" name="Genome Announc.">
        <title>First genome sequence of a syntrophic acetate-oxidizing bacterium, Tepidanaerobacter acetatoxydans strain Re1.</title>
        <authorList>
            <person name="Manzoor S."/>
            <person name="Bongcam-Rudloff E."/>
            <person name="Schnurer A."/>
            <person name="Muller B."/>
        </authorList>
    </citation>
    <scope>NUCLEOTIDE SEQUENCE [LARGE SCALE GENOMIC DNA]</scope>
    <source>
        <strain evidence="9">Re1</strain>
    </source>
</reference>
<dbReference type="GO" id="GO:0008240">
    <property type="term" value="F:tripeptidyl-peptidase activity"/>
    <property type="evidence" value="ECO:0007669"/>
    <property type="project" value="UniProtKB-EC"/>
</dbReference>
<dbReference type="PROSITE" id="PS00136">
    <property type="entry name" value="SUBTILASE_ASP"/>
    <property type="match status" value="1"/>
</dbReference>
<accession>L0RVZ6</accession>
<feature type="active site" description="Charge relay system" evidence="5">
    <location>
        <position position="236"/>
    </location>
</feature>
<evidence type="ECO:0000313" key="9">
    <source>
        <dbReference type="Proteomes" id="UP000010802"/>
    </source>
</evidence>
<dbReference type="InterPro" id="IPR015500">
    <property type="entry name" value="Peptidase_S8_subtilisin-rel"/>
</dbReference>
<keyword evidence="4 5" id="KW-0720">Serine protease</keyword>
<keyword evidence="2 5" id="KW-0645">Protease</keyword>
<evidence type="ECO:0000256" key="1">
    <source>
        <dbReference type="ARBA" id="ARBA00011073"/>
    </source>
</evidence>
<evidence type="ECO:0000256" key="2">
    <source>
        <dbReference type="ARBA" id="ARBA00022670"/>
    </source>
</evidence>
<dbReference type="Proteomes" id="UP000010802">
    <property type="component" value="Chromosome"/>
</dbReference>
<comment type="similarity">
    <text evidence="1 5 6">Belongs to the peptidase S8 family.</text>
</comment>
<sequence length="989" mass="108504">MKKKLCLLIIIFIVCFTGLAKGQGLNFNVNTGMVEALRSIKADEFRKQYGVDGNGIKVAVIDTGVDVSHPDLQRTPNGSTKVINYIDLTNEGYVDTKATAIPEKNLVNIEEQKYNVEGIRSMSGSFHVGVFKEQQLDKDSPICQDVNRNNKNNDAFGVLVIDSVLPKIYDTVYVDTNKNFDFTDEIPLRVYSTDYKWASFGRDNPATDYVEESSFVITNVDINGSFVKLGFDGNGHGTHVTGIIGANGNLMGTAPGAQIIAIKVMGSSGDGNWEDIFKAIEYAVKQGADVINVSIGNLASSKEGHKTQLELLKKLSLESNAIIVIAAGNSGPGLATAYDVGGADNIITVGAYMSPRLWDINYNAKVPDETLWYYTGVGHSSSRPTVVAPSSVISTVNRWDSGGYFLMDGTSMAAPFVSGSCALLREQAKKEGIEISPANLKKAIEAGTQKIEGYLEIEQGNGLIDVVKSWNVLKHGTGDLFGLPRIAINLTDSSEDIDGVTFRDQLKAQLKLLLTNMSPGSQVIRLESDQEWLSIGENKNEVVLPQGKPQSMMLSYRFPQQPGLYTARTTGYNIESGKAVMNFLTTAAVPYDLAKTCNISINGELSPSHWERYFFKTVPGMSEIDLTLTVLEKNNSMGRALIYVYDPEGHKVYEDVAGADYISTKQSSCFKAAKPKPGIWEVVVVSDYNLSDFGADVTSYRLSAKAFGIFTDIKELTFAVKKGESYISQEIMLKNGDNVFDGRLEGVGLAEKNEGISFAKVKVKDGELTKGPIIKVPVNAMDLNINLIPQNNQKCDMDLYLYKKNTDGLYEEVALSAKIDVLQENIHLTSPEPGEYIVYIDGFSIPEGTADIEVKTQILTDKMNVYIQDIYGKLNPNHQWNAGLFVNIPTTGSEFIGYIAVENANGNEISHIPLKFVVGRKMLEIEITSDGYILVKEKDTGNPVNTDIIVNGIEYLVIDGKAVIPIDTVVETIEIYDERYAPLVFRKNF</sequence>
<feature type="domain" description="Peptidase S8/S53" evidence="7">
    <location>
        <begin position="53"/>
        <end position="448"/>
    </location>
</feature>
<dbReference type="Pfam" id="PF00082">
    <property type="entry name" value="Peptidase_S8"/>
    <property type="match status" value="1"/>
</dbReference>
<evidence type="ECO:0000256" key="5">
    <source>
        <dbReference type="PROSITE-ProRule" id="PRU01240"/>
    </source>
</evidence>
<dbReference type="AlphaFoldDB" id="F4LTI5"/>
<dbReference type="EMBL" id="HF563609">
    <property type="protein sequence ID" value="CCP25026.1"/>
    <property type="molecule type" value="Genomic_DNA"/>
</dbReference>
<dbReference type="eggNOG" id="COG1404">
    <property type="taxonomic scope" value="Bacteria"/>
</dbReference>